<reference evidence="11 12" key="1">
    <citation type="submission" date="2015-07" db="EMBL/GenBank/DDBJ databases">
        <authorList>
            <person name="Noorani M."/>
        </authorList>
    </citation>
    <scope>NUCLEOTIDE SEQUENCE [LARGE SCALE GENOMIC DNA]</scope>
    <source>
        <strain evidence="12">ATCC 25104 / DSM 625 / JCM 10724 / NBRC 103206 / NCIMB 11243 / YT-1</strain>
    </source>
</reference>
<dbReference type="PATRIC" id="fig|271.14.peg.1640"/>
<dbReference type="GO" id="GO:0016779">
    <property type="term" value="F:nucleotidyltransferase activity"/>
    <property type="evidence" value="ECO:0007669"/>
    <property type="project" value="UniProtKB-KW"/>
</dbReference>
<dbReference type="InterPro" id="IPR052038">
    <property type="entry name" value="Type-VII_TA_antitoxin"/>
</dbReference>
<gene>
    <name evidence="11" type="ORF">BVI061214_01565</name>
</gene>
<keyword evidence="4" id="KW-0548">Nucleotidyltransferase</keyword>
<comment type="similarity">
    <text evidence="9">Belongs to the MntA antitoxin family.</text>
</comment>
<keyword evidence="2" id="KW-1277">Toxin-antitoxin system</keyword>
<protein>
    <submittedName>
        <fullName evidence="11">Nucleotidyltransferase domain protein</fullName>
    </submittedName>
</protein>
<evidence type="ECO:0000256" key="7">
    <source>
        <dbReference type="ARBA" id="ARBA00022840"/>
    </source>
</evidence>
<evidence type="ECO:0000256" key="3">
    <source>
        <dbReference type="ARBA" id="ARBA00022679"/>
    </source>
</evidence>
<keyword evidence="3 11" id="KW-0808">Transferase</keyword>
<feature type="domain" description="Polymerase nucleotidyl transferase" evidence="10">
    <location>
        <begin position="10"/>
        <end position="83"/>
    </location>
</feature>
<dbReference type="EMBL" id="LHCI01000106">
    <property type="protein sequence ID" value="KOX90375.1"/>
    <property type="molecule type" value="Genomic_DNA"/>
</dbReference>
<dbReference type="InterPro" id="IPR002934">
    <property type="entry name" value="Polymerase_NTP_transf_dom"/>
</dbReference>
<dbReference type="Proteomes" id="UP000037685">
    <property type="component" value="Unassembled WGS sequence"/>
</dbReference>
<evidence type="ECO:0000256" key="8">
    <source>
        <dbReference type="ARBA" id="ARBA00022842"/>
    </source>
</evidence>
<evidence type="ECO:0000313" key="12">
    <source>
        <dbReference type="Proteomes" id="UP000037685"/>
    </source>
</evidence>
<evidence type="ECO:0000256" key="2">
    <source>
        <dbReference type="ARBA" id="ARBA00022649"/>
    </source>
</evidence>
<evidence type="ECO:0000256" key="4">
    <source>
        <dbReference type="ARBA" id="ARBA00022695"/>
    </source>
</evidence>
<keyword evidence="8" id="KW-0460">Magnesium</keyword>
<dbReference type="SUPFAM" id="SSF81301">
    <property type="entry name" value="Nucleotidyltransferase"/>
    <property type="match status" value="1"/>
</dbReference>
<dbReference type="GO" id="GO:0005524">
    <property type="term" value="F:ATP binding"/>
    <property type="evidence" value="ECO:0007669"/>
    <property type="project" value="UniProtKB-KW"/>
</dbReference>
<evidence type="ECO:0000256" key="9">
    <source>
        <dbReference type="ARBA" id="ARBA00038276"/>
    </source>
</evidence>
<evidence type="ECO:0000256" key="5">
    <source>
        <dbReference type="ARBA" id="ARBA00022723"/>
    </source>
</evidence>
<dbReference type="RefSeq" id="WP_053767949.1">
    <property type="nucleotide sequence ID" value="NZ_LHCI01000106.1"/>
</dbReference>
<dbReference type="Gene3D" id="3.30.460.10">
    <property type="entry name" value="Beta Polymerase, domain 2"/>
    <property type="match status" value="1"/>
</dbReference>
<keyword evidence="5" id="KW-0479">Metal-binding</keyword>
<evidence type="ECO:0000256" key="6">
    <source>
        <dbReference type="ARBA" id="ARBA00022741"/>
    </source>
</evidence>
<comment type="cofactor">
    <cofactor evidence="1">
        <name>Mg(2+)</name>
        <dbReference type="ChEBI" id="CHEBI:18420"/>
    </cofactor>
</comment>
<accession>A0A0M9AGI3</accession>
<sequence>MRKEEVLALLRSRWPELCALGVEELYLFGSVARGEATSGSDVDLLVVFASPPGFEGYWRVKEFLESVLGKPVDLVMKGALKPWAAPQVLREAVRVA</sequence>
<comment type="caution">
    <text evidence="11">The sequence shown here is derived from an EMBL/GenBank/DDBJ whole genome shotgun (WGS) entry which is preliminary data.</text>
</comment>
<dbReference type="PANTHER" id="PTHR33571:SF12">
    <property type="entry name" value="BSL3053 PROTEIN"/>
    <property type="match status" value="1"/>
</dbReference>
<dbReference type="CDD" id="cd05403">
    <property type="entry name" value="NT_KNTase_like"/>
    <property type="match status" value="1"/>
</dbReference>
<name>A0A0M9AGI3_THEAQ</name>
<dbReference type="AlphaFoldDB" id="A0A0M9AGI3"/>
<dbReference type="Pfam" id="PF01909">
    <property type="entry name" value="NTP_transf_2"/>
    <property type="match status" value="1"/>
</dbReference>
<organism evidence="11 12">
    <name type="scientific">Thermus aquaticus</name>
    <dbReference type="NCBI Taxonomy" id="271"/>
    <lineage>
        <taxon>Bacteria</taxon>
        <taxon>Thermotogati</taxon>
        <taxon>Deinococcota</taxon>
        <taxon>Deinococci</taxon>
        <taxon>Thermales</taxon>
        <taxon>Thermaceae</taxon>
        <taxon>Thermus</taxon>
    </lineage>
</organism>
<dbReference type="GO" id="GO:0046872">
    <property type="term" value="F:metal ion binding"/>
    <property type="evidence" value="ECO:0007669"/>
    <property type="project" value="UniProtKB-KW"/>
</dbReference>
<dbReference type="InterPro" id="IPR043519">
    <property type="entry name" value="NT_sf"/>
</dbReference>
<keyword evidence="6" id="KW-0547">Nucleotide-binding</keyword>
<evidence type="ECO:0000313" key="11">
    <source>
        <dbReference type="EMBL" id="KOX90375.1"/>
    </source>
</evidence>
<dbReference type="PANTHER" id="PTHR33571">
    <property type="entry name" value="SSL8005 PROTEIN"/>
    <property type="match status" value="1"/>
</dbReference>
<proteinExistence type="inferred from homology"/>
<keyword evidence="7" id="KW-0067">ATP-binding</keyword>
<evidence type="ECO:0000256" key="1">
    <source>
        <dbReference type="ARBA" id="ARBA00001946"/>
    </source>
</evidence>
<evidence type="ECO:0000259" key="10">
    <source>
        <dbReference type="Pfam" id="PF01909"/>
    </source>
</evidence>